<reference evidence="3" key="1">
    <citation type="submission" date="2020-10" db="EMBL/GenBank/DDBJ databases">
        <authorList>
            <person name="Castelo-Branco R."/>
            <person name="Eusebio N."/>
            <person name="Adriana R."/>
            <person name="Vieira A."/>
            <person name="Brugerolle De Fraissinette N."/>
            <person name="Rezende De Castro R."/>
            <person name="Schneider M.P."/>
            <person name="Vasconcelos V."/>
            <person name="Leao P.N."/>
        </authorList>
    </citation>
    <scope>NUCLEOTIDE SEQUENCE</scope>
    <source>
        <strain evidence="3">LEGE 11479</strain>
    </source>
</reference>
<dbReference type="RefSeq" id="WP_193994591.1">
    <property type="nucleotide sequence ID" value="NZ_JADEXP010000188.1"/>
</dbReference>
<keyword evidence="1" id="KW-0812">Transmembrane</keyword>
<keyword evidence="1" id="KW-0472">Membrane</keyword>
<feature type="transmembrane region" description="Helical" evidence="1">
    <location>
        <begin position="783"/>
        <end position="805"/>
    </location>
</feature>
<evidence type="ECO:0000256" key="1">
    <source>
        <dbReference type="SAM" id="Phobius"/>
    </source>
</evidence>
<organism evidence="3 4">
    <name type="scientific">Leptolyngbya cf. ectocarpi LEGE 11479</name>
    <dbReference type="NCBI Taxonomy" id="1828722"/>
    <lineage>
        <taxon>Bacteria</taxon>
        <taxon>Bacillati</taxon>
        <taxon>Cyanobacteriota</taxon>
        <taxon>Cyanophyceae</taxon>
        <taxon>Leptolyngbyales</taxon>
        <taxon>Leptolyngbyaceae</taxon>
        <taxon>Leptolyngbya group</taxon>
        <taxon>Leptolyngbya</taxon>
    </lineage>
</organism>
<dbReference type="InterPro" id="IPR024983">
    <property type="entry name" value="CHAT_dom"/>
</dbReference>
<gene>
    <name evidence="3" type="ORF">IQ260_18565</name>
</gene>
<dbReference type="Pfam" id="PF05226">
    <property type="entry name" value="CHASE2"/>
    <property type="match status" value="1"/>
</dbReference>
<dbReference type="Proteomes" id="UP000615026">
    <property type="component" value="Unassembled WGS sequence"/>
</dbReference>
<evidence type="ECO:0000313" key="4">
    <source>
        <dbReference type="Proteomes" id="UP000615026"/>
    </source>
</evidence>
<feature type="domain" description="CHASE2" evidence="2">
    <location>
        <begin position="432"/>
        <end position="746"/>
    </location>
</feature>
<sequence>MEHQVVIQLGEGSWQLGFPSVIVQIWGRDRSAGQVEQTRGRLPAAPHIQDLFQRWQQEYTALNANLGLRNPTQVMEIEIVSNDITHISDVKFDDLCNDLKQQFNTWIHGPSFLGVDQSLRRYLDPNSQIQVVIEAEDPGVRRFPWHLWNFFEDYPHAEVALSNLEYRKVQPTARQIHEQVRILSILGDTTGIQVEKDRATLENLGDTDIHFLQEPSREEFDEHLWDETGWDILFFAGHSSSQPGEQTGHMQINATENVSISQLRIALKTAIRNGLQLAIFNSCEGMGLARELAGLHIPYLIVMREPVPDQVAQQFLTNFLRAFSRGNPFPLAVKEARERLYGLENKFPCASWLPVICQNPTAQTLSWPSLKKQTTQKVLEVNRTQPHPSQISWPINQLRNSSQSRRVSLKTTLLITLFTTLGVMAIRLLGIFQPIELSAYDHLMRLRPLEPRDPRVLIVETTTDDFNRYGGYPLPDKVLTELIEKIESYKPAAIGLDMHRAQPKGTVKERAELVKQFQTYPNLLTVCLYGSRLNDFKPPTELTQSDANSSLGFSNLGSDKTLDEVIRRQVLFFDPNRAKPTNKCPNFSLSLLLADLYLTHHKLASVKIDQKLYMGDTIIEQLFNRFVGYQALGNKYQMMIDYRSHNSDIPPFRKVPVYQVLSDQVNTYSIKDKIVLIGTNASELGDLHKTPYGIKPGVEIHAHVISQLLDNAVHRKRRIWGLPQWKFIQWGDTIWVLGWSLLSSLFMWQIRSSLKLILMMLFVASALYLACLLMFLIGGWMPLWPSIFTMVITAVALNIPFGTLFNQFSKRTLG</sequence>
<accession>A0A928ZWC4</accession>
<dbReference type="SMART" id="SM01080">
    <property type="entry name" value="CHASE2"/>
    <property type="match status" value="1"/>
</dbReference>
<protein>
    <submittedName>
        <fullName evidence="3">CHASE2 domain-containing protein</fullName>
    </submittedName>
</protein>
<evidence type="ECO:0000259" key="2">
    <source>
        <dbReference type="SMART" id="SM01080"/>
    </source>
</evidence>
<dbReference type="InterPro" id="IPR007890">
    <property type="entry name" value="CHASE2"/>
</dbReference>
<name>A0A928ZWC4_LEPEC</name>
<evidence type="ECO:0000313" key="3">
    <source>
        <dbReference type="EMBL" id="MBE9068652.1"/>
    </source>
</evidence>
<dbReference type="EMBL" id="JADEXP010000188">
    <property type="protein sequence ID" value="MBE9068652.1"/>
    <property type="molecule type" value="Genomic_DNA"/>
</dbReference>
<dbReference type="Pfam" id="PF12770">
    <property type="entry name" value="CHAT"/>
    <property type="match status" value="1"/>
</dbReference>
<keyword evidence="4" id="KW-1185">Reference proteome</keyword>
<dbReference type="AlphaFoldDB" id="A0A928ZWC4"/>
<feature type="transmembrane region" description="Helical" evidence="1">
    <location>
        <begin position="756"/>
        <end position="777"/>
    </location>
</feature>
<proteinExistence type="predicted"/>
<keyword evidence="1" id="KW-1133">Transmembrane helix</keyword>
<comment type="caution">
    <text evidence="3">The sequence shown here is derived from an EMBL/GenBank/DDBJ whole genome shotgun (WGS) entry which is preliminary data.</text>
</comment>